<dbReference type="PaxDb" id="589924-Ferp_1293"/>
<organism evidence="1 2">
    <name type="scientific">Ferroglobus placidus (strain DSM 10642 / AEDII12DO)</name>
    <dbReference type="NCBI Taxonomy" id="589924"/>
    <lineage>
        <taxon>Archaea</taxon>
        <taxon>Methanobacteriati</taxon>
        <taxon>Methanobacteriota</taxon>
        <taxon>Archaeoglobi</taxon>
        <taxon>Archaeoglobales</taxon>
        <taxon>Archaeoglobaceae</taxon>
        <taxon>Ferroglobus</taxon>
    </lineage>
</organism>
<dbReference type="RefSeq" id="WP_012965790.1">
    <property type="nucleotide sequence ID" value="NC_013849.1"/>
</dbReference>
<evidence type="ECO:0008006" key="3">
    <source>
        <dbReference type="Google" id="ProtNLM"/>
    </source>
</evidence>
<evidence type="ECO:0000313" key="1">
    <source>
        <dbReference type="EMBL" id="ADC65447.1"/>
    </source>
</evidence>
<dbReference type="AlphaFoldDB" id="D3RY84"/>
<proteinExistence type="predicted"/>
<dbReference type="eggNOG" id="arCOG02468">
    <property type="taxonomic scope" value="Archaea"/>
</dbReference>
<dbReference type="Pfam" id="PF02593">
    <property type="entry name" value="DUF166"/>
    <property type="match status" value="1"/>
</dbReference>
<reference evidence="1 2" key="2">
    <citation type="journal article" date="2011" name="Stand. Genomic Sci.">
        <title>Complete genome sequence of Ferroglobus placidus AEDII12DO.</title>
        <authorList>
            <person name="Anderson I."/>
            <person name="Risso C."/>
            <person name="Holmes D."/>
            <person name="Lucas S."/>
            <person name="Copeland A."/>
            <person name="Lapidus A."/>
            <person name="Cheng J.F."/>
            <person name="Bruce D."/>
            <person name="Goodwin L."/>
            <person name="Pitluck S."/>
            <person name="Saunders E."/>
            <person name="Brettin T."/>
            <person name="Detter J.C."/>
            <person name="Han C."/>
            <person name="Tapia R."/>
            <person name="Larimer F."/>
            <person name="Land M."/>
            <person name="Hauser L."/>
            <person name="Woyke T."/>
            <person name="Lovley D."/>
            <person name="Kyrpides N."/>
            <person name="Ivanova N."/>
        </authorList>
    </citation>
    <scope>NUCLEOTIDE SEQUENCE [LARGE SCALE GENOMIC DNA]</scope>
    <source>
        <strain evidence="2">DSM 10642 / AEDII12DO</strain>
    </source>
</reference>
<evidence type="ECO:0000313" key="2">
    <source>
        <dbReference type="Proteomes" id="UP000002613"/>
    </source>
</evidence>
<dbReference type="InterPro" id="IPR003745">
    <property type="entry name" value="DUF166"/>
</dbReference>
<dbReference type="KEGG" id="fpl:Ferp_1293"/>
<dbReference type="HOGENOM" id="CLU_077076_0_0_2"/>
<dbReference type="STRING" id="589924.Ferp_1293"/>
<keyword evidence="2" id="KW-1185">Reference proteome</keyword>
<gene>
    <name evidence="1" type="ordered locus">Ferp_1293</name>
</gene>
<protein>
    <recommendedName>
        <fullName evidence="3">Thymidylate synthase</fullName>
    </recommendedName>
</protein>
<reference evidence="2" key="1">
    <citation type="submission" date="2010-02" db="EMBL/GenBank/DDBJ databases">
        <title>Complete sequence of Ferroglobus placidus DSM 10642.</title>
        <authorList>
            <consortium name="US DOE Joint Genome Institute"/>
            <person name="Lucas S."/>
            <person name="Copeland A."/>
            <person name="Lapidus A."/>
            <person name="Cheng J.-F."/>
            <person name="Bruce D."/>
            <person name="Goodwin L."/>
            <person name="Pitluck S."/>
            <person name="Saunders E."/>
            <person name="Brettin T."/>
            <person name="Detter J.C."/>
            <person name="Han C."/>
            <person name="Tapia R."/>
            <person name="Larimer F."/>
            <person name="Land M."/>
            <person name="Hauser L."/>
            <person name="Kyrpides N."/>
            <person name="Ivanova N."/>
            <person name="Holmes D."/>
            <person name="Lovley D."/>
            <person name="Kyrpides N."/>
            <person name="Anderson I.J."/>
            <person name="Woyke T."/>
        </authorList>
    </citation>
    <scope>NUCLEOTIDE SEQUENCE [LARGE SCALE GENOMIC DNA]</scope>
    <source>
        <strain evidence="2">DSM 10642 / AEDII12DO</strain>
    </source>
</reference>
<dbReference type="EMBL" id="CP001899">
    <property type="protein sequence ID" value="ADC65447.1"/>
    <property type="molecule type" value="Genomic_DNA"/>
</dbReference>
<dbReference type="Proteomes" id="UP000002613">
    <property type="component" value="Chromosome"/>
</dbReference>
<dbReference type="OrthoDB" id="51323at2157"/>
<name>D3RY84_FERPA</name>
<sequence>MRIGILYSGEFGERFTSNLAYPKSCPRFGACGIDECDFCKSYDLSKAIVFVKQLNPPEFYGDYIEEPETIVGEIEDSDILIAINAHPDILAELPSVAEFKCLIVPVEDPKWLSPGLREQIRRVCEETGREFFSPKPFCSSNTPLSKFGFGKPEFEVIMDGNAIEEVRVLRSDPCGSAYYVAKRMRGYEIEKVEDFWKEIHQHQCAYPCMASMDRDREIKEAPFHLAGYVMVYQFSKACGIDASTFIPEHMKRFVLD</sequence>
<accession>D3RY84</accession>
<dbReference type="GeneID" id="8778806"/>